<name>A0ABW2FYJ6_9ACTN</name>
<accession>A0ABW2FYJ6</accession>
<reference evidence="3" key="1">
    <citation type="journal article" date="2019" name="Int. J. Syst. Evol. Microbiol.">
        <title>The Global Catalogue of Microorganisms (GCM) 10K type strain sequencing project: providing services to taxonomists for standard genome sequencing and annotation.</title>
        <authorList>
            <consortium name="The Broad Institute Genomics Platform"/>
            <consortium name="The Broad Institute Genome Sequencing Center for Infectious Disease"/>
            <person name="Wu L."/>
            <person name="Ma J."/>
        </authorList>
    </citation>
    <scope>NUCLEOTIDE SEQUENCE [LARGE SCALE GENOMIC DNA]</scope>
    <source>
        <strain evidence="3">CGMCC 1.12859</strain>
    </source>
</reference>
<sequence>MSDSHRALGSLGSRLFGDTPSRRGVLGAAGLGVAGAVVGSMTGGVQPAAAALPSRWVDRDDVPHALTWMSWPSRPSVWGRQLSGVQQDIALIARTIARFEPVVVCAPDGESAATARSWCGPEVTVLTSIPTDDLWMRDIAPVFRRDGHGGLDAVGLNFNGWGNKQTHRDDAEVARGIADHERLPFRTADFVGEGGAVETDGDGTVMATESSLVNKNRNRGMSRDEIEDAVLAVYGADRMIWVPGIKGKDITDDHIDVTSRFVRPGVVMVQLPPEGRNDVWARDAREQFAILSGATDARGRRLRVIRVEGPDTVRSRKADFVDSYLNFHVVNGAVITAQFGDLAKDDAAARALAAAFPGRQVVQLDVDRLMAGGGGIHCSTMHEPLP</sequence>
<dbReference type="PANTHER" id="PTHR31377:SF0">
    <property type="entry name" value="AGMATINE DEIMINASE-RELATED"/>
    <property type="match status" value="1"/>
</dbReference>
<dbReference type="Gene3D" id="3.75.10.10">
    <property type="entry name" value="L-arginine/glycine Amidinotransferase, Chain A"/>
    <property type="match status" value="1"/>
</dbReference>
<evidence type="ECO:0000256" key="1">
    <source>
        <dbReference type="ARBA" id="ARBA00022801"/>
    </source>
</evidence>
<evidence type="ECO:0000313" key="3">
    <source>
        <dbReference type="Proteomes" id="UP001596435"/>
    </source>
</evidence>
<comment type="caution">
    <text evidence="2">The sequence shown here is derived from an EMBL/GenBank/DDBJ whole genome shotgun (WGS) entry which is preliminary data.</text>
</comment>
<dbReference type="Pfam" id="PF04371">
    <property type="entry name" value="PAD_porph"/>
    <property type="match status" value="1"/>
</dbReference>
<proteinExistence type="predicted"/>
<keyword evidence="3" id="KW-1185">Reference proteome</keyword>
<dbReference type="InterPro" id="IPR006311">
    <property type="entry name" value="TAT_signal"/>
</dbReference>
<gene>
    <name evidence="2" type="ORF">ACFQMG_22475</name>
</gene>
<dbReference type="PANTHER" id="PTHR31377">
    <property type="entry name" value="AGMATINE DEIMINASE-RELATED"/>
    <property type="match status" value="1"/>
</dbReference>
<organism evidence="2 3">
    <name type="scientific">Kitasatospora paranensis</name>
    <dbReference type="NCBI Taxonomy" id="258053"/>
    <lineage>
        <taxon>Bacteria</taxon>
        <taxon>Bacillati</taxon>
        <taxon>Actinomycetota</taxon>
        <taxon>Actinomycetes</taxon>
        <taxon>Kitasatosporales</taxon>
        <taxon>Streptomycetaceae</taxon>
        <taxon>Kitasatospora</taxon>
    </lineage>
</organism>
<evidence type="ECO:0000313" key="2">
    <source>
        <dbReference type="EMBL" id="MFC7182316.1"/>
    </source>
</evidence>
<dbReference type="SUPFAM" id="SSF55909">
    <property type="entry name" value="Pentein"/>
    <property type="match status" value="1"/>
</dbReference>
<dbReference type="EMBL" id="JBHTAJ010000044">
    <property type="protein sequence ID" value="MFC7182316.1"/>
    <property type="molecule type" value="Genomic_DNA"/>
</dbReference>
<dbReference type="RefSeq" id="WP_345708831.1">
    <property type="nucleotide sequence ID" value="NZ_BAABKV010000001.1"/>
</dbReference>
<dbReference type="InterPro" id="IPR007466">
    <property type="entry name" value="Peptidyl-Arg-deiminase_porph"/>
</dbReference>
<dbReference type="PROSITE" id="PS51318">
    <property type="entry name" value="TAT"/>
    <property type="match status" value="1"/>
</dbReference>
<dbReference type="Proteomes" id="UP001596435">
    <property type="component" value="Unassembled WGS sequence"/>
</dbReference>
<protein>
    <submittedName>
        <fullName evidence="2">Agmatine/peptidylarginine deiminase</fullName>
    </submittedName>
</protein>
<keyword evidence="1" id="KW-0378">Hydrolase</keyword>